<dbReference type="CDD" id="cd00093">
    <property type="entry name" value="HTH_XRE"/>
    <property type="match status" value="1"/>
</dbReference>
<dbReference type="Gene3D" id="1.10.260.40">
    <property type="entry name" value="lambda repressor-like DNA-binding domains"/>
    <property type="match status" value="1"/>
</dbReference>
<dbReference type="PANTHER" id="PTHR46558">
    <property type="entry name" value="TRACRIPTIONAL REGULATORY PROTEIN-RELATED-RELATED"/>
    <property type="match status" value="1"/>
</dbReference>
<name>A0A7I8DH50_9FIRM</name>
<gene>
    <name evidence="3" type="ORF">bsdcttw_07230</name>
</gene>
<feature type="domain" description="HTH cro/C1-type" evidence="2">
    <location>
        <begin position="10"/>
        <end position="64"/>
    </location>
</feature>
<accession>A0A7I8DH50</accession>
<dbReference type="KEGG" id="acht:bsdcttw_07230"/>
<reference evidence="3 4" key="2">
    <citation type="submission" date="2020-08" db="EMBL/GenBank/DDBJ databases">
        <authorList>
            <person name="Ueki A."/>
            <person name="Tonouchi A."/>
        </authorList>
    </citation>
    <scope>NUCLEOTIDE SEQUENCE [LARGE SCALE GENOMIC DNA]</scope>
    <source>
        <strain evidence="3 4">CTTW</strain>
    </source>
</reference>
<sequence length="371" mass="42816">MNTINIGKTISEKRKAKGITQEELAGYLGISKPAVSKWESGQSYPDILLLPVLASYFDISVDELIGYEPGMSNEEVRKLYQRLAEDFAKKPFEEVYAECEGLLKKYYSCWYLQYQLGLLYLNHCSLAVKPERTQEVLERVIEIMELVEHGSEDISLAKQARQLRAYCYLCQQKPVDAIEVLENLSEPLIQTESLLVKAYQMKGDKKKAMEYLQGHAFTNLNNLLGTAVDFFQLYEDQPERMDIYYEIFIKLIDIFKIEELYPGGLYTIYLVAAATYIAQDRTEKALDVLDKYADLARRTLDKDFTLHASNIFDCLDGYLATIDVQTSAPRSGEVIRRDIKNIISDNPVFSILEKEERFQKIKRSLQELYKQ</sequence>
<dbReference type="InterPro" id="IPR001387">
    <property type="entry name" value="Cro/C1-type_HTH"/>
</dbReference>
<dbReference type="RefSeq" id="WP_185258084.1">
    <property type="nucleotide sequence ID" value="NZ_AP023368.1"/>
</dbReference>
<dbReference type="GO" id="GO:0003677">
    <property type="term" value="F:DNA binding"/>
    <property type="evidence" value="ECO:0007669"/>
    <property type="project" value="UniProtKB-KW"/>
</dbReference>
<dbReference type="PANTHER" id="PTHR46558:SF11">
    <property type="entry name" value="HTH-TYPE TRANSCRIPTIONAL REGULATOR XRE"/>
    <property type="match status" value="1"/>
</dbReference>
<dbReference type="SMART" id="SM00530">
    <property type="entry name" value="HTH_XRE"/>
    <property type="match status" value="1"/>
</dbReference>
<keyword evidence="4" id="KW-1185">Reference proteome</keyword>
<organism evidence="3 4">
    <name type="scientific">Anaerocolumna chitinilytica</name>
    <dbReference type="NCBI Taxonomy" id="1727145"/>
    <lineage>
        <taxon>Bacteria</taxon>
        <taxon>Bacillati</taxon>
        <taxon>Bacillota</taxon>
        <taxon>Clostridia</taxon>
        <taxon>Lachnospirales</taxon>
        <taxon>Lachnospiraceae</taxon>
        <taxon>Anaerocolumna</taxon>
    </lineage>
</organism>
<dbReference type="EMBL" id="AP023368">
    <property type="protein sequence ID" value="BCJ97682.1"/>
    <property type="molecule type" value="Genomic_DNA"/>
</dbReference>
<dbReference type="Gene3D" id="1.25.40.10">
    <property type="entry name" value="Tetratricopeptide repeat domain"/>
    <property type="match status" value="1"/>
</dbReference>
<dbReference type="Pfam" id="PF01381">
    <property type="entry name" value="HTH_3"/>
    <property type="match status" value="1"/>
</dbReference>
<evidence type="ECO:0000313" key="3">
    <source>
        <dbReference type="EMBL" id="BCJ97682.1"/>
    </source>
</evidence>
<protein>
    <submittedName>
        <fullName evidence="3">Transcriptional regulator</fullName>
    </submittedName>
</protein>
<proteinExistence type="predicted"/>
<evidence type="ECO:0000259" key="2">
    <source>
        <dbReference type="PROSITE" id="PS50943"/>
    </source>
</evidence>
<keyword evidence="1" id="KW-0238">DNA-binding</keyword>
<reference evidence="3 4" key="1">
    <citation type="submission" date="2020-08" db="EMBL/GenBank/DDBJ databases">
        <title>Draft genome sequencing of an Anaerocolumna strain isolated from anoxic soil subjected to BSD treatment.</title>
        <authorList>
            <person name="Uek A."/>
            <person name="Tonouchi A."/>
        </authorList>
    </citation>
    <scope>NUCLEOTIDE SEQUENCE [LARGE SCALE GENOMIC DNA]</scope>
    <source>
        <strain evidence="3 4">CTTW</strain>
    </source>
</reference>
<evidence type="ECO:0000256" key="1">
    <source>
        <dbReference type="ARBA" id="ARBA00023125"/>
    </source>
</evidence>
<evidence type="ECO:0000313" key="4">
    <source>
        <dbReference type="Proteomes" id="UP000515703"/>
    </source>
</evidence>
<dbReference type="SUPFAM" id="SSF47413">
    <property type="entry name" value="lambda repressor-like DNA-binding domains"/>
    <property type="match status" value="1"/>
</dbReference>
<dbReference type="Proteomes" id="UP000515703">
    <property type="component" value="Chromosome"/>
</dbReference>
<dbReference type="AlphaFoldDB" id="A0A7I8DH50"/>
<dbReference type="InterPro" id="IPR011990">
    <property type="entry name" value="TPR-like_helical_dom_sf"/>
</dbReference>
<dbReference type="PROSITE" id="PS50943">
    <property type="entry name" value="HTH_CROC1"/>
    <property type="match status" value="1"/>
</dbReference>
<dbReference type="InterPro" id="IPR010982">
    <property type="entry name" value="Lambda_DNA-bd_dom_sf"/>
</dbReference>